<dbReference type="Pfam" id="PF00956">
    <property type="entry name" value="NAP"/>
    <property type="match status" value="1"/>
</dbReference>
<gene>
    <name evidence="4" type="ORF">M231_02480</name>
</gene>
<dbReference type="Gene3D" id="1.20.5.1500">
    <property type="match status" value="1"/>
</dbReference>
<organism evidence="4 5">
    <name type="scientific">Tremella mesenterica</name>
    <name type="common">Jelly fungus</name>
    <dbReference type="NCBI Taxonomy" id="5217"/>
    <lineage>
        <taxon>Eukaryota</taxon>
        <taxon>Fungi</taxon>
        <taxon>Dikarya</taxon>
        <taxon>Basidiomycota</taxon>
        <taxon>Agaricomycotina</taxon>
        <taxon>Tremellomycetes</taxon>
        <taxon>Tremellales</taxon>
        <taxon>Tremellaceae</taxon>
        <taxon>Tremella</taxon>
    </lineage>
</organism>
<dbReference type="GO" id="GO:0006334">
    <property type="term" value="P:nucleosome assembly"/>
    <property type="evidence" value="ECO:0007669"/>
    <property type="project" value="InterPro"/>
</dbReference>
<dbReference type="OrthoDB" id="27325at2759"/>
<dbReference type="STRING" id="5217.A0A4Q1BQJ7"/>
<reference evidence="4 5" key="1">
    <citation type="submission" date="2016-06" db="EMBL/GenBank/DDBJ databases">
        <title>Evolution of pathogenesis and genome organization in the Tremellales.</title>
        <authorList>
            <person name="Cuomo C."/>
            <person name="Litvintseva A."/>
            <person name="Heitman J."/>
            <person name="Chen Y."/>
            <person name="Sun S."/>
            <person name="Springer D."/>
            <person name="Dromer F."/>
            <person name="Young S."/>
            <person name="Zeng Q."/>
            <person name="Chapman S."/>
            <person name="Gujja S."/>
            <person name="Saif S."/>
            <person name="Birren B."/>
        </authorList>
    </citation>
    <scope>NUCLEOTIDE SEQUENCE [LARGE SCALE GENOMIC DNA]</scope>
    <source>
        <strain evidence="4 5">ATCC 28783</strain>
    </source>
</reference>
<accession>A0A4Q1BQJ7</accession>
<evidence type="ECO:0000313" key="5">
    <source>
        <dbReference type="Proteomes" id="UP000289152"/>
    </source>
</evidence>
<dbReference type="InParanoid" id="A0A4Q1BQJ7"/>
<dbReference type="GO" id="GO:0005634">
    <property type="term" value="C:nucleus"/>
    <property type="evidence" value="ECO:0007669"/>
    <property type="project" value="InterPro"/>
</dbReference>
<dbReference type="EMBL" id="SDIL01000021">
    <property type="protein sequence ID" value="RXK40206.1"/>
    <property type="molecule type" value="Genomic_DNA"/>
</dbReference>
<dbReference type="VEuPathDB" id="FungiDB:TREMEDRAFT_40518"/>
<evidence type="ECO:0000256" key="2">
    <source>
        <dbReference type="RuleBase" id="RU003876"/>
    </source>
</evidence>
<dbReference type="InterPro" id="IPR002164">
    <property type="entry name" value="NAP_family"/>
</dbReference>
<feature type="compositionally biased region" description="Polar residues" evidence="3">
    <location>
        <begin position="17"/>
        <end position="26"/>
    </location>
</feature>
<feature type="compositionally biased region" description="Acidic residues" evidence="3">
    <location>
        <begin position="166"/>
        <end position="175"/>
    </location>
</feature>
<dbReference type="PANTHER" id="PTHR11875">
    <property type="entry name" value="TESTIS-SPECIFIC Y-ENCODED PROTEIN"/>
    <property type="match status" value="1"/>
</dbReference>
<dbReference type="InterPro" id="IPR037231">
    <property type="entry name" value="NAP-like_sf"/>
</dbReference>
<keyword evidence="5" id="KW-1185">Reference proteome</keyword>
<comment type="similarity">
    <text evidence="1 2">Belongs to the nucleosome assembly protein (NAP) family.</text>
</comment>
<dbReference type="FunCoup" id="A0A4Q1BQJ7">
    <property type="interactions" value="248"/>
</dbReference>
<dbReference type="SUPFAM" id="SSF143113">
    <property type="entry name" value="NAP-like"/>
    <property type="match status" value="1"/>
</dbReference>
<protein>
    <submittedName>
        <fullName evidence="4">Nucleosome assembly protein 1-like 1</fullName>
    </submittedName>
</protein>
<dbReference type="Gene3D" id="3.30.1120.90">
    <property type="entry name" value="Nucleosome assembly protein"/>
    <property type="match status" value="1"/>
</dbReference>
<comment type="caution">
    <text evidence="4">The sequence shown here is derived from an EMBL/GenBank/DDBJ whole genome shotgun (WGS) entry which is preliminary data.</text>
</comment>
<proteinExistence type="inferred from homology"/>
<dbReference type="FunFam" id="3.30.1120.90:FF:000003">
    <property type="entry name" value="Nucleosome assembly protein"/>
    <property type="match status" value="1"/>
</dbReference>
<evidence type="ECO:0000256" key="3">
    <source>
        <dbReference type="SAM" id="MobiDB-lite"/>
    </source>
</evidence>
<evidence type="ECO:0000256" key="1">
    <source>
        <dbReference type="ARBA" id="ARBA00009947"/>
    </source>
</evidence>
<name>A0A4Q1BQJ7_TREME</name>
<feature type="region of interest" description="Disordered" evidence="3">
    <location>
        <begin position="1"/>
        <end position="27"/>
    </location>
</feature>
<dbReference type="Proteomes" id="UP000289152">
    <property type="component" value="Unassembled WGS sequence"/>
</dbReference>
<sequence length="406" mass="45723">MSQSQNIAPRLEASLNVAPTPQNTPLDTAVLANRPAVAGKTTMEEIGEGEGDEGVEDEEAGMNPASFLAQNPALLALAQSKFEALVGRPSGYLESLPPAVRRRIDGLVGVQQKHSVIEGEFQMAILDLEKKFLEKFKPLYERRVEIITGKAEPTDEEVEAGKKAAEEDESEEEEEGAKVEEIKEGGEELVGVPEFWLTALKNHAPIAETIADQDEEVLKHLIDIQLTYPEGKPPGFRLHFTFAPNDFFEEKELTKTYYYQEQVGYGGDFVYDKAIGHPIAWKEGKDLTKKIEIRKQRNKATGRTRVIRKSVPTHSFFNFFSPPQPPNEETLEADDVDDDEMEELNAKLEIDYQFGEDFKEKIIPRAVDYFTGKALQYETDFEDEDDFDLDEEIDLEDDDDEVGLVV</sequence>
<dbReference type="FunFam" id="1.20.5.1500:FF:000001">
    <property type="entry name" value="Nucleosome assembly protein 1-like 1"/>
    <property type="match status" value="1"/>
</dbReference>
<dbReference type="AlphaFoldDB" id="A0A4Q1BQJ7"/>
<evidence type="ECO:0000313" key="4">
    <source>
        <dbReference type="EMBL" id="RXK40206.1"/>
    </source>
</evidence>
<feature type="region of interest" description="Disordered" evidence="3">
    <location>
        <begin position="151"/>
        <end position="180"/>
    </location>
</feature>
<feature type="region of interest" description="Disordered" evidence="3">
    <location>
        <begin position="382"/>
        <end position="406"/>
    </location>
</feature>